<dbReference type="EMBL" id="LN890946">
    <property type="protein sequence ID" value="CUS15479.1"/>
    <property type="molecule type" value="Genomic_DNA"/>
</dbReference>
<feature type="transmembrane region" description="Helical" evidence="2">
    <location>
        <begin position="547"/>
        <end position="568"/>
    </location>
</feature>
<evidence type="ECO:0000259" key="3">
    <source>
        <dbReference type="Pfam" id="PF20163"/>
    </source>
</evidence>
<feature type="compositionally biased region" description="Basic and acidic residues" evidence="1">
    <location>
        <begin position="19"/>
        <end position="29"/>
    </location>
</feature>
<keyword evidence="5" id="KW-1185">Reference proteome</keyword>
<evidence type="ECO:0000256" key="2">
    <source>
        <dbReference type="SAM" id="Phobius"/>
    </source>
</evidence>
<feature type="transmembrane region" description="Helical" evidence="2">
    <location>
        <begin position="178"/>
        <end position="195"/>
    </location>
</feature>
<evidence type="ECO:0000313" key="5">
    <source>
        <dbReference type="Proteomes" id="UP001412239"/>
    </source>
</evidence>
<keyword evidence="2" id="KW-0812">Transmembrane</keyword>
<dbReference type="PANTHER" id="PTHR35395:SF1">
    <property type="entry name" value="DUF6536 DOMAIN-CONTAINING PROTEIN"/>
    <property type="match status" value="1"/>
</dbReference>
<feature type="transmembrane region" description="Helical" evidence="2">
    <location>
        <begin position="474"/>
        <end position="496"/>
    </location>
</feature>
<protein>
    <recommendedName>
        <fullName evidence="3">DUF6536 domain-containing protein</fullName>
    </recommendedName>
</protein>
<name>A0A292Q6V9_9PEZI</name>
<feature type="transmembrane region" description="Helical" evidence="2">
    <location>
        <begin position="64"/>
        <end position="88"/>
    </location>
</feature>
<keyword evidence="2" id="KW-0472">Membrane</keyword>
<accession>A0A292Q6V9</accession>
<evidence type="ECO:0000256" key="1">
    <source>
        <dbReference type="SAM" id="MobiDB-lite"/>
    </source>
</evidence>
<gene>
    <name evidence="4" type="ORF">GSTUAT00000412001</name>
</gene>
<dbReference type="PANTHER" id="PTHR35395">
    <property type="entry name" value="DUF6536 DOMAIN-CONTAINING PROTEIN"/>
    <property type="match status" value="1"/>
</dbReference>
<keyword evidence="2" id="KW-1133">Transmembrane helix</keyword>
<feature type="region of interest" description="Disordered" evidence="1">
    <location>
        <begin position="19"/>
        <end position="39"/>
    </location>
</feature>
<reference evidence="4" key="1">
    <citation type="submission" date="2015-10" db="EMBL/GenBank/DDBJ databases">
        <authorList>
            <person name="Regsiter A."/>
            <person name="william w."/>
        </authorList>
    </citation>
    <scope>NUCLEOTIDE SEQUENCE</scope>
    <source>
        <strain evidence="4">Montdore</strain>
    </source>
</reference>
<feature type="non-terminal residue" evidence="4">
    <location>
        <position position="1"/>
    </location>
</feature>
<evidence type="ECO:0000313" key="4">
    <source>
        <dbReference type="EMBL" id="CUS15479.1"/>
    </source>
</evidence>
<feature type="domain" description="DUF6536" evidence="3">
    <location>
        <begin position="64"/>
        <end position="218"/>
    </location>
</feature>
<feature type="transmembrane region" description="Helical" evidence="2">
    <location>
        <begin position="382"/>
        <end position="406"/>
    </location>
</feature>
<feature type="transmembrane region" description="Helical" evidence="2">
    <location>
        <begin position="635"/>
        <end position="655"/>
    </location>
</feature>
<organism evidence="4 5">
    <name type="scientific">Tuber aestivum</name>
    <name type="common">summer truffle</name>
    <dbReference type="NCBI Taxonomy" id="59557"/>
    <lineage>
        <taxon>Eukaryota</taxon>
        <taxon>Fungi</taxon>
        <taxon>Dikarya</taxon>
        <taxon>Ascomycota</taxon>
        <taxon>Pezizomycotina</taxon>
        <taxon>Pezizomycetes</taxon>
        <taxon>Pezizales</taxon>
        <taxon>Tuberaceae</taxon>
        <taxon>Tuber</taxon>
    </lineage>
</organism>
<dbReference type="Pfam" id="PF20163">
    <property type="entry name" value="DUF6536"/>
    <property type="match status" value="1"/>
</dbReference>
<proteinExistence type="predicted"/>
<feature type="transmembrane region" description="Helical" evidence="2">
    <location>
        <begin position="588"/>
        <end position="610"/>
    </location>
</feature>
<dbReference type="InterPro" id="IPR046623">
    <property type="entry name" value="DUF6536"/>
</dbReference>
<sequence>MTSFRKWLPKWAAVSHGNYGHDRGDREEGGENSSSTELSSLGTECSREHLNTSSVWKPVWYTGWHAGVLACATSAVVVLFINVGLTIYAATNPGYEKQGGIVTLYNGGSCDQSKKIGTWLHLGINALSTLLLSGSNYTQQCLAAPTRREIDAAHARRQWMDIGVPSVRNLFRIKRERAFLWIVIGLTSVPLHLLYNSAVFTSIAVGDFVVAFVTSNYFELGAYSNFTAALGGYELWEDRVPKRSLFGPALRDYWENSQTYEKYEESKLSNCIDIYKTDFVSGHGNLFLTTKYPSNAPHKNTLLGMISIDAGGTRSSSWMCSYEMAIDVGHIYRRDYFVCDPGDVASNVAKRLPWRLKFTNGNEVEITGCTSKKIEEDCKVQFSLGIMIAVIFCNLVKACCMIIAVVRTREPTLVTLGDAADSFLRIPDQTTIGMCFADRRFVTREWRRGGRPGARRWKQKGVQKWWNSVSKKRWLICNFFCLTTIIVAGVLLRMGIQNDMAYGSRGPKSMWHKGFGKVNSVSLVRWKFRNITGATLLANLPQTILSFLYLTYNSLFTCMLLGHEWSLFAHHHRTLRVTSPRPGQRSTYWLQIPYTYGIPLMTLSGLLHWLTSQSIFLARIEVTGQEGGEPLTKNVVGYSCISIVFVIILGSIALVTAAGMGSKAFAAEITTVGSCS</sequence>
<dbReference type="AlphaFoldDB" id="A0A292Q6V9"/>
<dbReference type="Proteomes" id="UP001412239">
    <property type="component" value="Unassembled WGS sequence"/>
</dbReference>